<sequence>MYALTAPRCDAAAARGLGSSRSAGLRAGARAPVPFTSRAARRFTVVRAAADEDDADFEARLAALKKAKGETPYGEGKKAAREGEKKAAAPTSSKKRQYDFTGETVVFETPPHRGDLAVNVALGMTLIWLPLSIAAVGRGLFVKYRFTDRRISCITSAPWQNEQLDAAYEEVKGVTSIGRGVGAWGDMVVTLNDGSKIEMRSLPRFKEMEAYILQRRDELTGRNRGAPSGGSKAAEQPAAAAPKGFS</sequence>
<proteinExistence type="predicted"/>
<dbReference type="Proteomes" id="UP000239899">
    <property type="component" value="Unassembled WGS sequence"/>
</dbReference>
<dbReference type="PANTHER" id="PTHR35688:SF2">
    <property type="entry name" value="NAD(P)-LINKED OXIDOREDUCTASE SUPERFAMILY PROTEIN"/>
    <property type="match status" value="1"/>
</dbReference>
<evidence type="ECO:0000256" key="2">
    <source>
        <dbReference type="SAM" id="Phobius"/>
    </source>
</evidence>
<keyword evidence="2" id="KW-0472">Membrane</keyword>
<evidence type="ECO:0000313" key="4">
    <source>
        <dbReference type="EMBL" id="PRW59600.1"/>
    </source>
</evidence>
<dbReference type="STRING" id="3076.A0A2P6TZX6"/>
<name>A0A2P6TZX6_CHLSO</name>
<keyword evidence="5" id="KW-1185">Reference proteome</keyword>
<protein>
    <submittedName>
        <fullName evidence="4">Ribonuclease P</fullName>
    </submittedName>
</protein>
<dbReference type="EMBL" id="LHPG02000003">
    <property type="protein sequence ID" value="PRW59600.1"/>
    <property type="molecule type" value="Genomic_DNA"/>
</dbReference>
<feature type="domain" description="YdbS-like PH" evidence="3">
    <location>
        <begin position="142"/>
        <end position="212"/>
    </location>
</feature>
<dbReference type="PANTHER" id="PTHR35688">
    <property type="entry name" value="NAD(P)-LINKED OXIDOREDUCTASE SUPERFAMILY PROTEIN"/>
    <property type="match status" value="1"/>
</dbReference>
<feature type="region of interest" description="Disordered" evidence="1">
    <location>
        <begin position="71"/>
        <end position="95"/>
    </location>
</feature>
<dbReference type="Pfam" id="PF03703">
    <property type="entry name" value="bPH_2"/>
    <property type="match status" value="1"/>
</dbReference>
<feature type="compositionally biased region" description="Low complexity" evidence="1">
    <location>
        <begin position="233"/>
        <end position="246"/>
    </location>
</feature>
<feature type="region of interest" description="Disordered" evidence="1">
    <location>
        <begin position="218"/>
        <end position="246"/>
    </location>
</feature>
<feature type="compositionally biased region" description="Basic and acidic residues" evidence="1">
    <location>
        <begin position="75"/>
        <end position="87"/>
    </location>
</feature>
<keyword evidence="2" id="KW-0812">Transmembrane</keyword>
<accession>A0A2P6TZX6</accession>
<comment type="caution">
    <text evidence="4">The sequence shown here is derived from an EMBL/GenBank/DDBJ whole genome shotgun (WGS) entry which is preliminary data.</text>
</comment>
<evidence type="ECO:0000313" key="5">
    <source>
        <dbReference type="Proteomes" id="UP000239899"/>
    </source>
</evidence>
<evidence type="ECO:0000259" key="3">
    <source>
        <dbReference type="Pfam" id="PF03703"/>
    </source>
</evidence>
<dbReference type="OrthoDB" id="3001at2759"/>
<organism evidence="4 5">
    <name type="scientific">Chlorella sorokiniana</name>
    <name type="common">Freshwater green alga</name>
    <dbReference type="NCBI Taxonomy" id="3076"/>
    <lineage>
        <taxon>Eukaryota</taxon>
        <taxon>Viridiplantae</taxon>
        <taxon>Chlorophyta</taxon>
        <taxon>core chlorophytes</taxon>
        <taxon>Trebouxiophyceae</taxon>
        <taxon>Chlorellales</taxon>
        <taxon>Chlorellaceae</taxon>
        <taxon>Chlorella clade</taxon>
        <taxon>Chlorella</taxon>
    </lineage>
</organism>
<keyword evidence="2" id="KW-1133">Transmembrane helix</keyword>
<evidence type="ECO:0000256" key="1">
    <source>
        <dbReference type="SAM" id="MobiDB-lite"/>
    </source>
</evidence>
<gene>
    <name evidence="4" type="ORF">C2E21_2016</name>
</gene>
<dbReference type="InterPro" id="IPR005182">
    <property type="entry name" value="YdbS-like_PH"/>
</dbReference>
<feature type="transmembrane region" description="Helical" evidence="2">
    <location>
        <begin position="116"/>
        <end position="141"/>
    </location>
</feature>
<reference evidence="4 5" key="1">
    <citation type="journal article" date="2018" name="Plant J.">
        <title>Genome sequences of Chlorella sorokiniana UTEX 1602 and Micractinium conductrix SAG 241.80: implications to maltose excretion by a green alga.</title>
        <authorList>
            <person name="Arriola M.B."/>
            <person name="Velmurugan N."/>
            <person name="Zhang Y."/>
            <person name="Plunkett M.H."/>
            <person name="Hondzo H."/>
            <person name="Barney B.M."/>
        </authorList>
    </citation>
    <scope>NUCLEOTIDE SEQUENCE [LARGE SCALE GENOMIC DNA]</scope>
    <source>
        <strain evidence="5">UTEX 1602</strain>
    </source>
</reference>
<dbReference type="AlphaFoldDB" id="A0A2P6TZX6"/>